<feature type="compositionally biased region" description="Basic and acidic residues" evidence="5">
    <location>
        <begin position="254"/>
        <end position="265"/>
    </location>
</feature>
<comment type="caution">
    <text evidence="8">The sequence shown here is derived from an EMBL/GenBank/DDBJ whole genome shotgun (WGS) entry which is preliminary data.</text>
</comment>
<feature type="domain" description="Helicase ATP-binding" evidence="6">
    <location>
        <begin position="43"/>
        <end position="201"/>
    </location>
</feature>
<evidence type="ECO:0000259" key="7">
    <source>
        <dbReference type="PROSITE" id="PS51194"/>
    </source>
</evidence>
<evidence type="ECO:0000313" key="8">
    <source>
        <dbReference type="EMBL" id="GAA3578368.1"/>
    </source>
</evidence>
<protein>
    <submittedName>
        <fullName evidence="8">DEAD/DEAH box helicase</fullName>
    </submittedName>
</protein>
<dbReference type="InterPro" id="IPR014001">
    <property type="entry name" value="Helicase_ATP-bd"/>
</dbReference>
<evidence type="ECO:0000256" key="1">
    <source>
        <dbReference type="ARBA" id="ARBA00022741"/>
    </source>
</evidence>
<name>A0ABP6Y8E5_9ACTN</name>
<feature type="domain" description="Helicase C-terminal" evidence="7">
    <location>
        <begin position="311"/>
        <end position="508"/>
    </location>
</feature>
<keyword evidence="2" id="KW-0378">Hydrolase</keyword>
<keyword evidence="9" id="KW-1185">Reference proteome</keyword>
<dbReference type="InterPro" id="IPR011545">
    <property type="entry name" value="DEAD/DEAH_box_helicase_dom"/>
</dbReference>
<dbReference type="InterPro" id="IPR001650">
    <property type="entry name" value="Helicase_C-like"/>
</dbReference>
<dbReference type="RefSeq" id="WP_425562191.1">
    <property type="nucleotide sequence ID" value="NZ_BAAAYR010000006.1"/>
</dbReference>
<dbReference type="Pfam" id="PF00270">
    <property type="entry name" value="DEAD"/>
    <property type="match status" value="1"/>
</dbReference>
<dbReference type="SUPFAM" id="SSF52540">
    <property type="entry name" value="P-loop containing nucleoside triphosphate hydrolases"/>
    <property type="match status" value="1"/>
</dbReference>
<dbReference type="Proteomes" id="UP001500767">
    <property type="component" value="Unassembled WGS sequence"/>
</dbReference>
<dbReference type="Pfam" id="PF08148">
    <property type="entry name" value="DSHCT"/>
    <property type="match status" value="1"/>
</dbReference>
<evidence type="ECO:0000259" key="6">
    <source>
        <dbReference type="PROSITE" id="PS51192"/>
    </source>
</evidence>
<dbReference type="Gene3D" id="3.40.50.300">
    <property type="entry name" value="P-loop containing nucleotide triphosphate hydrolases"/>
    <property type="match status" value="2"/>
</dbReference>
<keyword evidence="3 8" id="KW-0347">Helicase</keyword>
<dbReference type="InterPro" id="IPR050699">
    <property type="entry name" value="RNA-DNA_Helicase"/>
</dbReference>
<evidence type="ECO:0000256" key="5">
    <source>
        <dbReference type="SAM" id="MobiDB-lite"/>
    </source>
</evidence>
<dbReference type="SMART" id="SM00490">
    <property type="entry name" value="HELICc"/>
    <property type="match status" value="1"/>
</dbReference>
<dbReference type="PANTHER" id="PTHR12131:SF1">
    <property type="entry name" value="ATP-DEPENDENT RNA HELICASE SUPV3L1, MITOCHONDRIAL-RELATED"/>
    <property type="match status" value="1"/>
</dbReference>
<dbReference type="SMART" id="SM00487">
    <property type="entry name" value="DEXDc"/>
    <property type="match status" value="1"/>
</dbReference>
<feature type="region of interest" description="Disordered" evidence="5">
    <location>
        <begin position="254"/>
        <end position="304"/>
    </location>
</feature>
<dbReference type="InterPro" id="IPR027417">
    <property type="entry name" value="P-loop_NTPase"/>
</dbReference>
<dbReference type="InterPro" id="IPR012961">
    <property type="entry name" value="Ski2/MTR4_C"/>
</dbReference>
<evidence type="ECO:0000256" key="2">
    <source>
        <dbReference type="ARBA" id="ARBA00022801"/>
    </source>
</evidence>
<dbReference type="GO" id="GO:0004386">
    <property type="term" value="F:helicase activity"/>
    <property type="evidence" value="ECO:0007669"/>
    <property type="project" value="UniProtKB-KW"/>
</dbReference>
<gene>
    <name evidence="8" type="ORF">GCM10022197_39720</name>
</gene>
<accession>A0ABP6Y8E5</accession>
<dbReference type="Pfam" id="PF00271">
    <property type="entry name" value="Helicase_C"/>
    <property type="match status" value="1"/>
</dbReference>
<dbReference type="InterPro" id="IPR058621">
    <property type="entry name" value="SH3_HelY"/>
</dbReference>
<keyword evidence="1" id="KW-0547">Nucleotide-binding</keyword>
<dbReference type="PANTHER" id="PTHR12131">
    <property type="entry name" value="ATP-DEPENDENT RNA AND DNA HELICASE"/>
    <property type="match status" value="1"/>
</dbReference>
<evidence type="ECO:0000256" key="4">
    <source>
        <dbReference type="ARBA" id="ARBA00022840"/>
    </source>
</evidence>
<proteinExistence type="predicted"/>
<evidence type="ECO:0000313" key="9">
    <source>
        <dbReference type="Proteomes" id="UP001500767"/>
    </source>
</evidence>
<organism evidence="8 9">
    <name type="scientific">Microlunatus spumicola</name>
    <dbReference type="NCBI Taxonomy" id="81499"/>
    <lineage>
        <taxon>Bacteria</taxon>
        <taxon>Bacillati</taxon>
        <taxon>Actinomycetota</taxon>
        <taxon>Actinomycetes</taxon>
        <taxon>Propionibacteriales</taxon>
        <taxon>Propionibacteriaceae</taxon>
        <taxon>Microlunatus</taxon>
    </lineage>
</organism>
<dbReference type="SMART" id="SM01142">
    <property type="entry name" value="DSHCT"/>
    <property type="match status" value="1"/>
</dbReference>
<feature type="compositionally biased region" description="Low complexity" evidence="5">
    <location>
        <begin position="278"/>
        <end position="291"/>
    </location>
</feature>
<dbReference type="EMBL" id="BAAAYR010000006">
    <property type="protein sequence ID" value="GAA3578368.1"/>
    <property type="molecule type" value="Genomic_DNA"/>
</dbReference>
<dbReference type="PROSITE" id="PS51194">
    <property type="entry name" value="HELICASE_CTER"/>
    <property type="match status" value="1"/>
</dbReference>
<dbReference type="Gene3D" id="1.10.3380.30">
    <property type="match status" value="1"/>
</dbReference>
<sequence length="972" mass="105462">MSAEQVSPAEAYNRFRERRSSPQLAEFADGYGFGFDDYQREACAHVEAGSGVLVAAPTGAGKTIVGEFAVYLALQQGRKAFYTTPIKALSNQKYADLARRHGSANVGLLTGDSSINSEAPVVVMTTEVLRNMIYAGSRTLDNLGYVVMDEVHYLADRFRGAVWEEVIIGLADSVQVVALSATVSNAEEFGEWLAAVRGEMEVVVSERRPVPLYQHVLVGRTLYDLFADVAPTARPDAAPGRGEVNPGLLKVAREESRYVRDDSRRPRGRNGQGKKNVAYGSGSYGGASSQRAGGGRPRSTMVPGRPEMVEQLDRARLLPAIVFIFSRNGCDGAVRQVLGSGLTLTRPEEQSEIAGVLATHLGGLDPADLKALDYPRFAEALTRGVAAHHAGMLPAFKGCVEECFVRGLTKVVFATETLALGINMPARSVVLEKLVKYNGETHADITPGEYTQLTGRAGRRGIDVEGHAVVLWQPGLDPRAVAGLASRRTYPLTSSFAPTYNMAVNLVGSVGRARARALLEQSFAQFQSDRSVVGLARTLARNERTIGDEWAAAACDRGDFEAYARRRVEIADLEADAARERKADRRAESTQILLTLKPGDIVKVPAGRSQGWVVVLDPGTREGGSDETEAPRPLVMTEDRQVRRLALVDFPAPPVVAGRMRVPKHFSPKEAASRRNLAAAFRSRLAEIDLSAPSLRRPPADAEVAARVDDLRDQQRRDPCHSCPDREQHARVAERALRLERENTRLEARASTRTHTIATAFDRICLVLESLGYLTGSQTAAPREQVSDAGRMLARIYGELDLVAAECIRAGVFDGLTVPQLAAVLSSLVFEARRSDDHTRRPRMPDAASSAAVTEVRRVWREVSLVERDARITRSGEPEIGFAEVAYGWAAGRSLASVLDQTDLTAGDFVRWVRQVVDFAGQVADAAGPGPLRETAHAMVRTMRRGVVTFEADEIDTDDVVVPDGGGAVSPT</sequence>
<reference evidence="9" key="1">
    <citation type="journal article" date="2019" name="Int. J. Syst. Evol. Microbiol.">
        <title>The Global Catalogue of Microorganisms (GCM) 10K type strain sequencing project: providing services to taxonomists for standard genome sequencing and annotation.</title>
        <authorList>
            <consortium name="The Broad Institute Genomics Platform"/>
            <consortium name="The Broad Institute Genome Sequencing Center for Infectious Disease"/>
            <person name="Wu L."/>
            <person name="Ma J."/>
        </authorList>
    </citation>
    <scope>NUCLEOTIDE SEQUENCE [LARGE SCALE GENOMIC DNA]</scope>
    <source>
        <strain evidence="9">JCM 16540</strain>
    </source>
</reference>
<dbReference type="CDD" id="cd18795">
    <property type="entry name" value="SF2_C_Ski2"/>
    <property type="match status" value="1"/>
</dbReference>
<evidence type="ECO:0000256" key="3">
    <source>
        <dbReference type="ARBA" id="ARBA00022806"/>
    </source>
</evidence>
<dbReference type="Pfam" id="PF26090">
    <property type="entry name" value="SH3_HelY"/>
    <property type="match status" value="1"/>
</dbReference>
<keyword evidence="4" id="KW-0067">ATP-binding</keyword>
<dbReference type="PROSITE" id="PS51192">
    <property type="entry name" value="HELICASE_ATP_BIND_1"/>
    <property type="match status" value="1"/>
</dbReference>